<dbReference type="OrthoDB" id="6275030at2759"/>
<feature type="compositionally biased region" description="Polar residues" evidence="1">
    <location>
        <begin position="141"/>
        <end position="157"/>
    </location>
</feature>
<proteinExistence type="predicted"/>
<evidence type="ECO:0000313" key="2">
    <source>
        <dbReference type="EMBL" id="TRY82763.1"/>
    </source>
</evidence>
<dbReference type="EMBL" id="SRMA01026539">
    <property type="protein sequence ID" value="TRY82763.1"/>
    <property type="molecule type" value="Genomic_DNA"/>
</dbReference>
<keyword evidence="3" id="KW-1185">Reference proteome</keyword>
<gene>
    <name evidence="2" type="ORF">DNTS_031673</name>
</gene>
<comment type="caution">
    <text evidence="2">The sequence shown here is derived from an EMBL/GenBank/DDBJ whole genome shotgun (WGS) entry which is preliminary data.</text>
</comment>
<reference evidence="2 3" key="1">
    <citation type="journal article" date="2019" name="Sci. Data">
        <title>Hybrid genome assembly and annotation of Danionella translucida.</title>
        <authorList>
            <person name="Kadobianskyi M."/>
            <person name="Schulze L."/>
            <person name="Schuelke M."/>
            <person name="Judkewitz B."/>
        </authorList>
    </citation>
    <scope>NUCLEOTIDE SEQUENCE [LARGE SCALE GENOMIC DNA]</scope>
    <source>
        <strain evidence="2 3">Bolton</strain>
    </source>
</reference>
<protein>
    <submittedName>
        <fullName evidence="2">Uncharacterized protein</fullName>
    </submittedName>
</protein>
<dbReference type="AlphaFoldDB" id="A0A553PYJ3"/>
<dbReference type="Proteomes" id="UP000316079">
    <property type="component" value="Unassembled WGS sequence"/>
</dbReference>
<sequence>MGCVFVREVPAIRSTAGLPASSSPHRTDADDVAPFRRDDRLLWKLRRDGVTVPPCDWLDDGGAPCVGPMWVWLKMGKRKQRYPSQATAAHTSSTDPSQASADPGQASAAHTSSADPSQASAAHTSSTDPSQASADPGQASAAHTSRADPSQASTAHTSSIVGVELDFNTIGLGFGRTGGRFAEGRTRERLSVQTETWRETTGKPGGLLSVSRTKQVKNGGLASEREGGRGVIICSDRRKRG</sequence>
<feature type="compositionally biased region" description="Polar residues" evidence="1">
    <location>
        <begin position="83"/>
        <end position="100"/>
    </location>
</feature>
<evidence type="ECO:0000313" key="3">
    <source>
        <dbReference type="Proteomes" id="UP000316079"/>
    </source>
</evidence>
<accession>A0A553PYJ3</accession>
<organism evidence="2 3">
    <name type="scientific">Danionella cerebrum</name>
    <dbReference type="NCBI Taxonomy" id="2873325"/>
    <lineage>
        <taxon>Eukaryota</taxon>
        <taxon>Metazoa</taxon>
        <taxon>Chordata</taxon>
        <taxon>Craniata</taxon>
        <taxon>Vertebrata</taxon>
        <taxon>Euteleostomi</taxon>
        <taxon>Actinopterygii</taxon>
        <taxon>Neopterygii</taxon>
        <taxon>Teleostei</taxon>
        <taxon>Ostariophysi</taxon>
        <taxon>Cypriniformes</taxon>
        <taxon>Danionidae</taxon>
        <taxon>Danioninae</taxon>
        <taxon>Danionella</taxon>
    </lineage>
</organism>
<feature type="region of interest" description="Disordered" evidence="1">
    <location>
        <begin position="83"/>
        <end position="157"/>
    </location>
</feature>
<evidence type="ECO:0000256" key="1">
    <source>
        <dbReference type="SAM" id="MobiDB-lite"/>
    </source>
</evidence>
<name>A0A553PYJ3_9TELE</name>
<feature type="compositionally biased region" description="Polar residues" evidence="1">
    <location>
        <begin position="108"/>
        <end position="133"/>
    </location>
</feature>
<feature type="region of interest" description="Disordered" evidence="1">
    <location>
        <begin position="197"/>
        <end position="224"/>
    </location>
</feature>